<accession>A0A8R7U4K3</accession>
<evidence type="ECO:0000313" key="2">
    <source>
        <dbReference type="Proteomes" id="UP000015106"/>
    </source>
</evidence>
<proteinExistence type="predicted"/>
<sequence>MVGDGPRAAEIPVGARHLVGVDQAVHVGDVGVGGGAAAQITVLVRSAVAIAIAAAAAGAAHDVSIPALQSTNPCMSMNQPCFFYGHSVSSTMYYHEYGTLEGSRARGAVKPFLLHL</sequence>
<dbReference type="AlphaFoldDB" id="A0A8R7U4K3"/>
<dbReference type="EnsemblPlants" id="TuG1812G0400001093.01.T01">
    <property type="protein sequence ID" value="TuG1812G0400001093.01.T01.cds420937"/>
    <property type="gene ID" value="TuG1812G0400001093.01"/>
</dbReference>
<dbReference type="Proteomes" id="UP000015106">
    <property type="component" value="Chromosome 4"/>
</dbReference>
<reference evidence="2" key="1">
    <citation type="journal article" date="2013" name="Nature">
        <title>Draft genome of the wheat A-genome progenitor Triticum urartu.</title>
        <authorList>
            <person name="Ling H.Q."/>
            <person name="Zhao S."/>
            <person name="Liu D."/>
            <person name="Wang J."/>
            <person name="Sun H."/>
            <person name="Zhang C."/>
            <person name="Fan H."/>
            <person name="Li D."/>
            <person name="Dong L."/>
            <person name="Tao Y."/>
            <person name="Gao C."/>
            <person name="Wu H."/>
            <person name="Li Y."/>
            <person name="Cui Y."/>
            <person name="Guo X."/>
            <person name="Zheng S."/>
            <person name="Wang B."/>
            <person name="Yu K."/>
            <person name="Liang Q."/>
            <person name="Yang W."/>
            <person name="Lou X."/>
            <person name="Chen J."/>
            <person name="Feng M."/>
            <person name="Jian J."/>
            <person name="Zhang X."/>
            <person name="Luo G."/>
            <person name="Jiang Y."/>
            <person name="Liu J."/>
            <person name="Wang Z."/>
            <person name="Sha Y."/>
            <person name="Zhang B."/>
            <person name="Wu H."/>
            <person name="Tang D."/>
            <person name="Shen Q."/>
            <person name="Xue P."/>
            <person name="Zou S."/>
            <person name="Wang X."/>
            <person name="Liu X."/>
            <person name="Wang F."/>
            <person name="Yang Y."/>
            <person name="An X."/>
            <person name="Dong Z."/>
            <person name="Zhang K."/>
            <person name="Zhang X."/>
            <person name="Luo M.C."/>
            <person name="Dvorak J."/>
            <person name="Tong Y."/>
            <person name="Wang J."/>
            <person name="Yang H."/>
            <person name="Li Z."/>
            <person name="Wang D."/>
            <person name="Zhang A."/>
            <person name="Wang J."/>
        </authorList>
    </citation>
    <scope>NUCLEOTIDE SEQUENCE</scope>
    <source>
        <strain evidence="2">cv. G1812</strain>
    </source>
</reference>
<evidence type="ECO:0000313" key="1">
    <source>
        <dbReference type="EnsemblPlants" id="TuG1812G0400001093.01.T01.cds420937"/>
    </source>
</evidence>
<name>A0A8R7U4K3_TRIUA</name>
<organism evidence="1 2">
    <name type="scientific">Triticum urartu</name>
    <name type="common">Red wild einkorn</name>
    <name type="synonym">Crithodium urartu</name>
    <dbReference type="NCBI Taxonomy" id="4572"/>
    <lineage>
        <taxon>Eukaryota</taxon>
        <taxon>Viridiplantae</taxon>
        <taxon>Streptophyta</taxon>
        <taxon>Embryophyta</taxon>
        <taxon>Tracheophyta</taxon>
        <taxon>Spermatophyta</taxon>
        <taxon>Magnoliopsida</taxon>
        <taxon>Liliopsida</taxon>
        <taxon>Poales</taxon>
        <taxon>Poaceae</taxon>
        <taxon>BOP clade</taxon>
        <taxon>Pooideae</taxon>
        <taxon>Triticodae</taxon>
        <taxon>Triticeae</taxon>
        <taxon>Triticinae</taxon>
        <taxon>Triticum</taxon>
    </lineage>
</organism>
<dbReference type="Gramene" id="TuG1812G0400001093.01.T01">
    <property type="protein sequence ID" value="TuG1812G0400001093.01.T01.cds420937"/>
    <property type="gene ID" value="TuG1812G0400001093.01"/>
</dbReference>
<reference evidence="1" key="2">
    <citation type="submission" date="2018-03" db="EMBL/GenBank/DDBJ databases">
        <title>The Triticum urartu genome reveals the dynamic nature of wheat genome evolution.</title>
        <authorList>
            <person name="Ling H."/>
            <person name="Ma B."/>
            <person name="Shi X."/>
            <person name="Liu H."/>
            <person name="Dong L."/>
            <person name="Sun H."/>
            <person name="Cao Y."/>
            <person name="Gao Q."/>
            <person name="Zheng S."/>
            <person name="Li Y."/>
            <person name="Yu Y."/>
            <person name="Du H."/>
            <person name="Qi M."/>
            <person name="Li Y."/>
            <person name="Yu H."/>
            <person name="Cui Y."/>
            <person name="Wang N."/>
            <person name="Chen C."/>
            <person name="Wu H."/>
            <person name="Zhao Y."/>
            <person name="Zhang J."/>
            <person name="Li Y."/>
            <person name="Zhou W."/>
            <person name="Zhang B."/>
            <person name="Hu W."/>
            <person name="Eijk M."/>
            <person name="Tang J."/>
            <person name="Witsenboer H."/>
            <person name="Zhao S."/>
            <person name="Li Z."/>
            <person name="Zhang A."/>
            <person name="Wang D."/>
            <person name="Liang C."/>
        </authorList>
    </citation>
    <scope>NUCLEOTIDE SEQUENCE [LARGE SCALE GENOMIC DNA]</scope>
    <source>
        <strain evidence="1">cv. G1812</strain>
    </source>
</reference>
<reference evidence="1" key="3">
    <citation type="submission" date="2022-06" db="UniProtKB">
        <authorList>
            <consortium name="EnsemblPlants"/>
        </authorList>
    </citation>
    <scope>IDENTIFICATION</scope>
</reference>
<keyword evidence="2" id="KW-1185">Reference proteome</keyword>
<protein>
    <submittedName>
        <fullName evidence="1">Uncharacterized protein</fullName>
    </submittedName>
</protein>